<dbReference type="InterPro" id="IPR000524">
    <property type="entry name" value="Tscrpt_reg_HTH_GntR"/>
</dbReference>
<dbReference type="GO" id="GO:0030170">
    <property type="term" value="F:pyridoxal phosphate binding"/>
    <property type="evidence" value="ECO:0007669"/>
    <property type="project" value="InterPro"/>
</dbReference>
<dbReference type="OrthoDB" id="9804020at2"/>
<dbReference type="GO" id="GO:0003700">
    <property type="term" value="F:DNA-binding transcription factor activity"/>
    <property type="evidence" value="ECO:0007669"/>
    <property type="project" value="InterPro"/>
</dbReference>
<dbReference type="PROSITE" id="PS50949">
    <property type="entry name" value="HTH_GNTR"/>
    <property type="match status" value="1"/>
</dbReference>
<dbReference type="InterPro" id="IPR036390">
    <property type="entry name" value="WH_DNA-bd_sf"/>
</dbReference>
<dbReference type="EMBL" id="QOVF01000002">
    <property type="protein sequence ID" value="KAA0694952.1"/>
    <property type="molecule type" value="Genomic_DNA"/>
</dbReference>
<dbReference type="InterPro" id="IPR015422">
    <property type="entry name" value="PyrdxlP-dep_Trfase_small"/>
</dbReference>
<organism evidence="7 8">
    <name type="scientific">Halopseudomonas laoshanensis</name>
    <dbReference type="NCBI Taxonomy" id="2268758"/>
    <lineage>
        <taxon>Bacteria</taxon>
        <taxon>Pseudomonadati</taxon>
        <taxon>Pseudomonadota</taxon>
        <taxon>Gammaproteobacteria</taxon>
        <taxon>Pseudomonadales</taxon>
        <taxon>Pseudomonadaceae</taxon>
        <taxon>Halopseudomonas</taxon>
    </lineage>
</organism>
<keyword evidence="7" id="KW-0032">Aminotransferase</keyword>
<proteinExistence type="inferred from homology"/>
<dbReference type="InterPro" id="IPR051446">
    <property type="entry name" value="HTH_trans_reg/aminotransferase"/>
</dbReference>
<comment type="similarity">
    <text evidence="1">In the C-terminal section; belongs to the class-I pyridoxal-phosphate-dependent aminotransferase family.</text>
</comment>
<dbReference type="InterPro" id="IPR036388">
    <property type="entry name" value="WH-like_DNA-bd_sf"/>
</dbReference>
<dbReference type="RefSeq" id="WP_149332327.1">
    <property type="nucleotide sequence ID" value="NZ_QOVF01000002.1"/>
</dbReference>
<evidence type="ECO:0000313" key="8">
    <source>
        <dbReference type="Proteomes" id="UP000463138"/>
    </source>
</evidence>
<dbReference type="AlphaFoldDB" id="A0A7V7KX60"/>
<keyword evidence="3" id="KW-0805">Transcription regulation</keyword>
<dbReference type="Pfam" id="PF00392">
    <property type="entry name" value="GntR"/>
    <property type="match status" value="1"/>
</dbReference>
<dbReference type="PANTHER" id="PTHR46577:SF2">
    <property type="entry name" value="TRANSCRIPTIONAL REGULATORY PROTEIN"/>
    <property type="match status" value="1"/>
</dbReference>
<accession>A0A7V7KX60</accession>
<evidence type="ECO:0000259" key="6">
    <source>
        <dbReference type="PROSITE" id="PS50949"/>
    </source>
</evidence>
<dbReference type="PANTHER" id="PTHR46577">
    <property type="entry name" value="HTH-TYPE TRANSCRIPTIONAL REGULATORY PROTEIN GABR"/>
    <property type="match status" value="1"/>
</dbReference>
<comment type="caution">
    <text evidence="7">The sequence shown here is derived from an EMBL/GenBank/DDBJ whole genome shotgun (WGS) entry which is preliminary data.</text>
</comment>
<dbReference type="InterPro" id="IPR015424">
    <property type="entry name" value="PyrdxlP-dep_Trfase"/>
</dbReference>
<dbReference type="SUPFAM" id="SSF46785">
    <property type="entry name" value="Winged helix' DNA-binding domain"/>
    <property type="match status" value="1"/>
</dbReference>
<keyword evidence="5" id="KW-0804">Transcription</keyword>
<evidence type="ECO:0000256" key="4">
    <source>
        <dbReference type="ARBA" id="ARBA00023125"/>
    </source>
</evidence>
<dbReference type="Proteomes" id="UP000463138">
    <property type="component" value="Unassembled WGS sequence"/>
</dbReference>
<sequence>MAHERFLYESISQQLRNQIRSGTYRAGERLPSVRRLSQVFGVSINTVVQCFRQLEIDGIIDIRPRSGVFVASASAARHQPTTVTHFPSLPVEVSLSEDILHYMEPHMEEHLVHLGIALPAREIMPIERILRSLREVTRKHALQAWDYMHPHGHDAFTHQLARRSLNYPVPITQEDLIITNGCMEAIELALRTVTRRGDTVAVETPTYYGALVALEVMQRKALEIPTHYRDGMCLYTLEQAFKHGRVSACLVSCNAQNPLGFTMSAERKRKLVELATRYSVPLIENDIWGDTVYAGNALPAKAYDEAGMVIYCNSFSKSLMPGMRLGWVAPGRFHHRLRELKQISSITTASAPQLLMARLMESGFYAQHVQQLRRQLAVQTRETAAAVLEAFPAGTRIDTPTGGCVLWVGLPNRIDSRVLFDRALTNGIHIFPGNVFSAGPRHFNYLRLNAGTPINARLHQAINQLGEMARAF</sequence>
<evidence type="ECO:0000313" key="7">
    <source>
        <dbReference type="EMBL" id="KAA0694952.1"/>
    </source>
</evidence>
<keyword evidence="4" id="KW-0238">DNA-binding</keyword>
<name>A0A7V7KX60_9GAMM</name>
<keyword evidence="8" id="KW-1185">Reference proteome</keyword>
<dbReference type="Gene3D" id="3.40.640.10">
    <property type="entry name" value="Type I PLP-dependent aspartate aminotransferase-like (Major domain)"/>
    <property type="match status" value="1"/>
</dbReference>
<gene>
    <name evidence="7" type="ORF">DT594_08750</name>
</gene>
<evidence type="ECO:0000256" key="3">
    <source>
        <dbReference type="ARBA" id="ARBA00023015"/>
    </source>
</evidence>
<dbReference type="Gene3D" id="3.90.1150.10">
    <property type="entry name" value="Aspartate Aminotransferase, domain 1"/>
    <property type="match status" value="1"/>
</dbReference>
<dbReference type="GO" id="GO:0003677">
    <property type="term" value="F:DNA binding"/>
    <property type="evidence" value="ECO:0007669"/>
    <property type="project" value="UniProtKB-KW"/>
</dbReference>
<evidence type="ECO:0000256" key="1">
    <source>
        <dbReference type="ARBA" id="ARBA00005384"/>
    </source>
</evidence>
<dbReference type="CDD" id="cd00609">
    <property type="entry name" value="AAT_like"/>
    <property type="match status" value="1"/>
</dbReference>
<feature type="domain" description="HTH gntR-type" evidence="6">
    <location>
        <begin position="5"/>
        <end position="73"/>
    </location>
</feature>
<dbReference type="Gene3D" id="1.10.10.10">
    <property type="entry name" value="Winged helix-like DNA-binding domain superfamily/Winged helix DNA-binding domain"/>
    <property type="match status" value="1"/>
</dbReference>
<evidence type="ECO:0000256" key="2">
    <source>
        <dbReference type="ARBA" id="ARBA00022898"/>
    </source>
</evidence>
<keyword evidence="7" id="KW-0808">Transferase</keyword>
<dbReference type="Pfam" id="PF00155">
    <property type="entry name" value="Aminotran_1_2"/>
    <property type="match status" value="1"/>
</dbReference>
<protein>
    <submittedName>
        <fullName evidence="7">PLP-dependent aminotransferase family protein</fullName>
    </submittedName>
</protein>
<dbReference type="CDD" id="cd07377">
    <property type="entry name" value="WHTH_GntR"/>
    <property type="match status" value="1"/>
</dbReference>
<dbReference type="SMART" id="SM00345">
    <property type="entry name" value="HTH_GNTR"/>
    <property type="match status" value="1"/>
</dbReference>
<dbReference type="InterPro" id="IPR015421">
    <property type="entry name" value="PyrdxlP-dep_Trfase_major"/>
</dbReference>
<dbReference type="GO" id="GO:0008483">
    <property type="term" value="F:transaminase activity"/>
    <property type="evidence" value="ECO:0007669"/>
    <property type="project" value="UniProtKB-KW"/>
</dbReference>
<dbReference type="InterPro" id="IPR004839">
    <property type="entry name" value="Aminotransferase_I/II_large"/>
</dbReference>
<evidence type="ECO:0000256" key="5">
    <source>
        <dbReference type="ARBA" id="ARBA00023163"/>
    </source>
</evidence>
<reference evidence="7 8" key="1">
    <citation type="submission" date="2018-07" db="EMBL/GenBank/DDBJ databases">
        <title>Pseudomonas laoshanensis sp. nov., isolated from soil.</title>
        <authorList>
            <person name="Sun J."/>
            <person name="Yu L."/>
            <person name="Wang M."/>
            <person name="Zhang C."/>
        </authorList>
    </citation>
    <scope>NUCLEOTIDE SEQUENCE [LARGE SCALE GENOMIC DNA]</scope>
    <source>
        <strain evidence="7 8">Y22</strain>
    </source>
</reference>
<keyword evidence="2" id="KW-0663">Pyridoxal phosphate</keyword>
<dbReference type="SUPFAM" id="SSF53383">
    <property type="entry name" value="PLP-dependent transferases"/>
    <property type="match status" value="1"/>
</dbReference>